<proteinExistence type="predicted"/>
<evidence type="ECO:0000313" key="2">
    <source>
        <dbReference type="Proteomes" id="UP001501624"/>
    </source>
</evidence>
<keyword evidence="2" id="KW-1185">Reference proteome</keyword>
<gene>
    <name evidence="1" type="ORF">GCM10022380_57760</name>
</gene>
<comment type="caution">
    <text evidence="1">The sequence shown here is derived from an EMBL/GenBank/DDBJ whole genome shotgun (WGS) entry which is preliminary data.</text>
</comment>
<dbReference type="Proteomes" id="UP001501624">
    <property type="component" value="Unassembled WGS sequence"/>
</dbReference>
<protein>
    <submittedName>
        <fullName evidence="1">Uncharacterized protein</fullName>
    </submittedName>
</protein>
<dbReference type="RefSeq" id="WP_237335744.1">
    <property type="nucleotide sequence ID" value="NZ_BAABCM010000009.1"/>
</dbReference>
<name>A0ABP7J0U2_9PSEU</name>
<evidence type="ECO:0000313" key="1">
    <source>
        <dbReference type="EMBL" id="GAA3831642.1"/>
    </source>
</evidence>
<organism evidence="1 2">
    <name type="scientific">Amycolatopsis tucumanensis</name>
    <dbReference type="NCBI Taxonomy" id="401106"/>
    <lineage>
        <taxon>Bacteria</taxon>
        <taxon>Bacillati</taxon>
        <taxon>Actinomycetota</taxon>
        <taxon>Actinomycetes</taxon>
        <taxon>Pseudonocardiales</taxon>
        <taxon>Pseudonocardiaceae</taxon>
        <taxon>Amycolatopsis</taxon>
    </lineage>
</organism>
<reference evidence="2" key="1">
    <citation type="journal article" date="2019" name="Int. J. Syst. Evol. Microbiol.">
        <title>The Global Catalogue of Microorganisms (GCM) 10K type strain sequencing project: providing services to taxonomists for standard genome sequencing and annotation.</title>
        <authorList>
            <consortium name="The Broad Institute Genomics Platform"/>
            <consortium name="The Broad Institute Genome Sequencing Center for Infectious Disease"/>
            <person name="Wu L."/>
            <person name="Ma J."/>
        </authorList>
    </citation>
    <scope>NUCLEOTIDE SEQUENCE [LARGE SCALE GENOMIC DNA]</scope>
    <source>
        <strain evidence="2">JCM 17017</strain>
    </source>
</reference>
<dbReference type="EMBL" id="BAABCM010000009">
    <property type="protein sequence ID" value="GAA3831642.1"/>
    <property type="molecule type" value="Genomic_DNA"/>
</dbReference>
<sequence>MRTRTVRTARPPQPITDAEYLELCECRCPRLPGTHIAGHCGSAQTPPPTSGEAAR</sequence>
<accession>A0ABP7J0U2</accession>